<dbReference type="GO" id="GO:0000981">
    <property type="term" value="F:DNA-binding transcription factor activity, RNA polymerase II-specific"/>
    <property type="evidence" value="ECO:0007669"/>
    <property type="project" value="TreeGrafter"/>
</dbReference>
<comment type="similarity">
    <text evidence="2">Belongs to the GLI C2H2-type zinc-finger protein family.</text>
</comment>
<dbReference type="AlphaFoldDB" id="A0AAE0W4E1"/>
<proteinExistence type="inferred from homology"/>
<gene>
    <name evidence="15" type="ORF">CHS0354_022403</name>
</gene>
<evidence type="ECO:0000256" key="1">
    <source>
        <dbReference type="ARBA" id="ARBA00004123"/>
    </source>
</evidence>
<feature type="domain" description="C2H2-type" evidence="14">
    <location>
        <begin position="605"/>
        <end position="634"/>
    </location>
</feature>
<dbReference type="Gene3D" id="3.30.160.60">
    <property type="entry name" value="Classic Zinc Finger"/>
    <property type="match status" value="5"/>
</dbReference>
<evidence type="ECO:0000256" key="2">
    <source>
        <dbReference type="ARBA" id="ARBA00010831"/>
    </source>
</evidence>
<keyword evidence="4" id="KW-0479">Metal-binding</keyword>
<dbReference type="GO" id="GO:0000978">
    <property type="term" value="F:RNA polymerase II cis-regulatory region sequence-specific DNA binding"/>
    <property type="evidence" value="ECO:0007669"/>
    <property type="project" value="TreeGrafter"/>
</dbReference>
<evidence type="ECO:0000313" key="15">
    <source>
        <dbReference type="EMBL" id="KAK3599835.1"/>
    </source>
</evidence>
<keyword evidence="9" id="KW-0238">DNA-binding</keyword>
<feature type="compositionally biased region" description="Polar residues" evidence="13">
    <location>
        <begin position="108"/>
        <end position="149"/>
    </location>
</feature>
<feature type="region of interest" description="Disordered" evidence="13">
    <location>
        <begin position="455"/>
        <end position="491"/>
    </location>
</feature>
<keyword evidence="11" id="KW-0539">Nucleus</keyword>
<evidence type="ECO:0000256" key="4">
    <source>
        <dbReference type="ARBA" id="ARBA00022723"/>
    </source>
</evidence>
<dbReference type="EMBL" id="JAEAOA010001358">
    <property type="protein sequence ID" value="KAK3599835.1"/>
    <property type="molecule type" value="Genomic_DNA"/>
</dbReference>
<evidence type="ECO:0000256" key="13">
    <source>
        <dbReference type="SAM" id="MobiDB-lite"/>
    </source>
</evidence>
<keyword evidence="7" id="KW-0862">Zinc</keyword>
<dbReference type="Pfam" id="PF23561">
    <property type="entry name" value="zf-C2H2_15"/>
    <property type="match status" value="1"/>
</dbReference>
<dbReference type="InterPro" id="IPR013087">
    <property type="entry name" value="Znf_C2H2_type"/>
</dbReference>
<evidence type="ECO:0000259" key="14">
    <source>
        <dbReference type="PROSITE" id="PS50157"/>
    </source>
</evidence>
<dbReference type="FunFam" id="3.30.160.60:FF:000031">
    <property type="entry name" value="GLI family zinc finger 3"/>
    <property type="match status" value="1"/>
</dbReference>
<dbReference type="PROSITE" id="PS50157">
    <property type="entry name" value="ZINC_FINGER_C2H2_2"/>
    <property type="match status" value="5"/>
</dbReference>
<keyword evidence="6 12" id="KW-0863">Zinc-finger</keyword>
<feature type="region of interest" description="Disordered" evidence="13">
    <location>
        <begin position="197"/>
        <end position="269"/>
    </location>
</feature>
<name>A0AAE0W4E1_9BIVA</name>
<protein>
    <recommendedName>
        <fullName evidence="14">C2H2-type domain-containing protein</fullName>
    </recommendedName>
</protein>
<feature type="region of interest" description="Disordered" evidence="13">
    <location>
        <begin position="107"/>
        <end position="156"/>
    </location>
</feature>
<sequence>MNSHNGNNMGCGGQMPSHGQGGIPALRVQSETPTNPSKVCQFPSLSSQRSLVQGKTVPNGRPDKSPFATPRVPNSMNGVVFNRNNVKQDLNSPQLFGMGMTPKLRQSFGHNNASSFANPNSKLNLPNSRLENATPTPSEVSSINSTPRNVHTPLSMVSGTAGRERNIQTPVSNADKVFLEPFPVKQEWNPYKPLPHVGSGSIAGNDLDQQSQCSQQVPPSSASTRYQTSHASTSLSPHLAMETSPTGSTGLGSTYTSPRHSAHLHSRTNNKRALSLSPVSGEFDFNYLIRTSPTSLVAFINGQSRSSSTTGSPQPLLNQQHGHFGHLIARNAGSHSCNGSPYSGSASSNQRACNFATNRNPGMKQEPGFESDMQDYFQDIVSNQIVMQQNDIPYWEQRAFQDIQQFGVPRFTIRPENMVQPPGVNGNVSGPVNSSMTGHFMSNVNSTTNIHPPPPYNQAMNQQHLGTQQTTQQSQQEQNFQPNVPQPLSQHNNINNINNINNMNSINSNLYSQNSNVSDNINDIPEDGEFDENGEKQNICRWIDCNALFKEQDELVRHIEKVHIDQRKGEDFTCFWSGCQRRFKPFNARYKLLIHMRVHSGEKPNKCTFEGCNKAFSRLENLKIHLRSHTGERPYICQHAGCTKAFSNSSDRAKHQRTHLDTKPYACQVPGCNKRYTDPSSLRKHVKNHNQKDPQQKKKLKREIDASPGQGQGMLGTCLTISQLRVENGKENMENGMAQPLQTGSELYPNFSLGLSGTANTAPVVESMQNSPISMPETDSSKESIAAYPPAPPSVMNTVRRPHPALRRGFYPGMDESMVPPPYPHADEMYQQWVEAQQQQQQQQQQVYNVNAPVPMARYGPLTYNTGQCRMENINMQDIQIQDFNMAQLDMQRGASGYDFDQDIMGNPFPDDAQQQYMQVSAIDRCSSRLSAIYADGAT</sequence>
<dbReference type="Proteomes" id="UP001195483">
    <property type="component" value="Unassembled WGS sequence"/>
</dbReference>
<dbReference type="GO" id="GO:0005634">
    <property type="term" value="C:nucleus"/>
    <property type="evidence" value="ECO:0007669"/>
    <property type="project" value="UniProtKB-SubCell"/>
</dbReference>
<feature type="compositionally biased region" description="Low complexity" evidence="13">
    <location>
        <begin position="243"/>
        <end position="257"/>
    </location>
</feature>
<dbReference type="PANTHER" id="PTHR45718:SF7">
    <property type="entry name" value="C2H2-TYPE DOMAIN-CONTAINING PROTEIN"/>
    <property type="match status" value="1"/>
</dbReference>
<feature type="region of interest" description="Disordered" evidence="13">
    <location>
        <begin position="1"/>
        <end position="78"/>
    </location>
</feature>
<feature type="domain" description="C2H2-type" evidence="14">
    <location>
        <begin position="577"/>
        <end position="604"/>
    </location>
</feature>
<feature type="compositionally biased region" description="Polar residues" evidence="13">
    <location>
        <begin position="224"/>
        <end position="236"/>
    </location>
</feature>
<dbReference type="Pfam" id="PF00096">
    <property type="entry name" value="zf-C2H2"/>
    <property type="match status" value="3"/>
</dbReference>
<comment type="caution">
    <text evidence="15">The sequence shown here is derived from an EMBL/GenBank/DDBJ whole genome shotgun (WGS) entry which is preliminary data.</text>
</comment>
<dbReference type="PANTHER" id="PTHR45718">
    <property type="entry name" value="TRANSCRIPTIONAL ACTIVATOR CUBITUS INTERRUPTUS"/>
    <property type="match status" value="1"/>
</dbReference>
<keyword evidence="10" id="KW-0804">Transcription</keyword>
<dbReference type="FunFam" id="3.30.160.60:FF:000048">
    <property type="entry name" value="GLI family zinc finger 3"/>
    <property type="match status" value="1"/>
</dbReference>
<dbReference type="FunFam" id="3.30.160.60:FF:000453">
    <property type="entry name" value="GLIS family zinc finger 3"/>
    <property type="match status" value="1"/>
</dbReference>
<feature type="compositionally biased region" description="Basic residues" evidence="13">
    <location>
        <begin position="260"/>
        <end position="269"/>
    </location>
</feature>
<dbReference type="GO" id="GO:0008270">
    <property type="term" value="F:zinc ion binding"/>
    <property type="evidence" value="ECO:0007669"/>
    <property type="project" value="UniProtKB-KW"/>
</dbReference>
<feature type="compositionally biased region" description="Polar residues" evidence="13">
    <location>
        <begin position="482"/>
        <end position="491"/>
    </location>
</feature>
<dbReference type="FunFam" id="3.30.160.60:FF:000036">
    <property type="entry name" value="GLI family zinc finger 3"/>
    <property type="match status" value="1"/>
</dbReference>
<evidence type="ECO:0000256" key="5">
    <source>
        <dbReference type="ARBA" id="ARBA00022737"/>
    </source>
</evidence>
<reference evidence="15" key="2">
    <citation type="journal article" date="2021" name="Genome Biol. Evol.">
        <title>Developing a high-quality reference genome for a parasitic bivalve with doubly uniparental inheritance (Bivalvia: Unionida).</title>
        <authorList>
            <person name="Smith C.H."/>
        </authorList>
    </citation>
    <scope>NUCLEOTIDE SEQUENCE</scope>
    <source>
        <strain evidence="15">CHS0354</strain>
        <tissue evidence="15">Mantle</tissue>
    </source>
</reference>
<evidence type="ECO:0000256" key="9">
    <source>
        <dbReference type="ARBA" id="ARBA00023125"/>
    </source>
</evidence>
<evidence type="ECO:0000256" key="10">
    <source>
        <dbReference type="ARBA" id="ARBA00023163"/>
    </source>
</evidence>
<evidence type="ECO:0000256" key="11">
    <source>
        <dbReference type="ARBA" id="ARBA00023242"/>
    </source>
</evidence>
<comment type="subcellular location">
    <subcellularLocation>
        <location evidence="1">Nucleus</location>
    </subcellularLocation>
</comment>
<evidence type="ECO:0000256" key="6">
    <source>
        <dbReference type="ARBA" id="ARBA00022771"/>
    </source>
</evidence>
<evidence type="ECO:0000256" key="12">
    <source>
        <dbReference type="PROSITE-ProRule" id="PRU00042"/>
    </source>
</evidence>
<keyword evidence="5" id="KW-0677">Repeat</keyword>
<reference evidence="15" key="1">
    <citation type="journal article" date="2021" name="Genome Biol. Evol.">
        <title>A High-Quality Reference Genome for a Parasitic Bivalve with Doubly Uniparental Inheritance (Bivalvia: Unionida).</title>
        <authorList>
            <person name="Smith C.H."/>
        </authorList>
    </citation>
    <scope>NUCLEOTIDE SEQUENCE</scope>
    <source>
        <strain evidence="15">CHS0354</strain>
    </source>
</reference>
<feature type="domain" description="C2H2-type" evidence="14">
    <location>
        <begin position="665"/>
        <end position="694"/>
    </location>
</feature>
<evidence type="ECO:0000256" key="7">
    <source>
        <dbReference type="ARBA" id="ARBA00022833"/>
    </source>
</evidence>
<dbReference type="FunFam" id="3.30.160.60:FF:000019">
    <property type="entry name" value="GLI family zinc finger 3"/>
    <property type="match status" value="1"/>
</dbReference>
<dbReference type="SMART" id="SM00355">
    <property type="entry name" value="ZnF_C2H2"/>
    <property type="match status" value="5"/>
</dbReference>
<dbReference type="InterPro" id="IPR036236">
    <property type="entry name" value="Znf_C2H2_sf"/>
</dbReference>
<keyword evidence="16" id="KW-1185">Reference proteome</keyword>
<feature type="domain" description="C2H2-type" evidence="14">
    <location>
        <begin position="635"/>
        <end position="664"/>
    </location>
</feature>
<feature type="compositionally biased region" description="Low complexity" evidence="13">
    <location>
        <begin position="209"/>
        <end position="223"/>
    </location>
</feature>
<evidence type="ECO:0000256" key="3">
    <source>
        <dbReference type="ARBA" id="ARBA00022491"/>
    </source>
</evidence>
<keyword evidence="3" id="KW-0678">Repressor</keyword>
<evidence type="ECO:0000313" key="16">
    <source>
        <dbReference type="Proteomes" id="UP001195483"/>
    </source>
</evidence>
<organism evidence="15 16">
    <name type="scientific">Potamilus streckersoni</name>
    <dbReference type="NCBI Taxonomy" id="2493646"/>
    <lineage>
        <taxon>Eukaryota</taxon>
        <taxon>Metazoa</taxon>
        <taxon>Spiralia</taxon>
        <taxon>Lophotrochozoa</taxon>
        <taxon>Mollusca</taxon>
        <taxon>Bivalvia</taxon>
        <taxon>Autobranchia</taxon>
        <taxon>Heteroconchia</taxon>
        <taxon>Palaeoheterodonta</taxon>
        <taxon>Unionida</taxon>
        <taxon>Unionoidea</taxon>
        <taxon>Unionidae</taxon>
        <taxon>Ambleminae</taxon>
        <taxon>Lampsilini</taxon>
        <taxon>Potamilus</taxon>
    </lineage>
</organism>
<feature type="region of interest" description="Disordered" evidence="13">
    <location>
        <begin position="678"/>
        <end position="711"/>
    </location>
</feature>
<keyword evidence="8" id="KW-0805">Transcription regulation</keyword>
<reference evidence="15" key="3">
    <citation type="submission" date="2023-05" db="EMBL/GenBank/DDBJ databases">
        <authorList>
            <person name="Smith C.H."/>
        </authorList>
    </citation>
    <scope>NUCLEOTIDE SEQUENCE</scope>
    <source>
        <strain evidence="15">CHS0354</strain>
        <tissue evidence="15">Mantle</tissue>
    </source>
</reference>
<accession>A0AAE0W4E1</accession>
<evidence type="ECO:0000256" key="8">
    <source>
        <dbReference type="ARBA" id="ARBA00023015"/>
    </source>
</evidence>
<dbReference type="PROSITE" id="PS00028">
    <property type="entry name" value="ZINC_FINGER_C2H2_1"/>
    <property type="match status" value="4"/>
</dbReference>
<dbReference type="SUPFAM" id="SSF57667">
    <property type="entry name" value="beta-beta-alpha zinc fingers"/>
    <property type="match status" value="3"/>
</dbReference>
<feature type="compositionally biased region" description="Polar residues" evidence="13">
    <location>
        <begin position="29"/>
        <end position="53"/>
    </location>
</feature>
<feature type="compositionally biased region" description="Low complexity" evidence="13">
    <location>
        <begin position="462"/>
        <end position="481"/>
    </location>
</feature>
<dbReference type="InterPro" id="IPR056436">
    <property type="entry name" value="Znf-C2H2_ZIC1-5/GLI1-3-like"/>
</dbReference>
<feature type="domain" description="C2H2-type" evidence="14">
    <location>
        <begin position="538"/>
        <end position="568"/>
    </location>
</feature>
<dbReference type="InterPro" id="IPR043359">
    <property type="entry name" value="GLI-like"/>
</dbReference>